<feature type="region of interest" description="Disordered" evidence="8">
    <location>
        <begin position="460"/>
        <end position="570"/>
    </location>
</feature>
<evidence type="ECO:0000256" key="2">
    <source>
        <dbReference type="ARBA" id="ARBA00022517"/>
    </source>
</evidence>
<dbReference type="PANTHER" id="PTHR17039:SF0">
    <property type="entry name" value="U3 SMALL NUCLEOLAR RIBONUCLEOPROTEIN PROTEIN MPP10"/>
    <property type="match status" value="1"/>
</dbReference>
<dbReference type="PANTHER" id="PTHR17039">
    <property type="entry name" value="U3 SMALL NUCLEOLAR RIBONUCLEOPROTEIN PROTEIN MPP10"/>
    <property type="match status" value="1"/>
</dbReference>
<keyword evidence="5 7" id="KW-0687">Ribonucleoprotein</keyword>
<dbReference type="OrthoDB" id="445326at2759"/>
<dbReference type="EMBL" id="BDGG01000020">
    <property type="protein sequence ID" value="GAV09032.1"/>
    <property type="molecule type" value="Genomic_DNA"/>
</dbReference>
<comment type="subcellular location">
    <subcellularLocation>
        <location evidence="1 7">Nucleus</location>
        <location evidence="1 7">Nucleolus</location>
    </subcellularLocation>
</comment>
<feature type="compositionally biased region" description="Basic and acidic residues" evidence="8">
    <location>
        <begin position="128"/>
        <end position="137"/>
    </location>
</feature>
<dbReference type="GO" id="GO:0006364">
    <property type="term" value="P:rRNA processing"/>
    <property type="evidence" value="ECO:0007669"/>
    <property type="project" value="UniProtKB-KW"/>
</dbReference>
<comment type="caution">
    <text evidence="9">The sequence shown here is derived from an EMBL/GenBank/DDBJ whole genome shotgun (WGS) entry which is preliminary data.</text>
</comment>
<reference evidence="9 10" key="1">
    <citation type="journal article" date="2016" name="Nat. Commun.">
        <title>Extremotolerant tardigrade genome and improved radiotolerance of human cultured cells by tardigrade-unique protein.</title>
        <authorList>
            <person name="Hashimoto T."/>
            <person name="Horikawa D.D."/>
            <person name="Saito Y."/>
            <person name="Kuwahara H."/>
            <person name="Kozuka-Hata H."/>
            <person name="Shin-I T."/>
            <person name="Minakuchi Y."/>
            <person name="Ohishi K."/>
            <person name="Motoyama A."/>
            <person name="Aizu T."/>
            <person name="Enomoto A."/>
            <person name="Kondo K."/>
            <person name="Tanaka S."/>
            <person name="Hara Y."/>
            <person name="Koshikawa S."/>
            <person name="Sagara H."/>
            <person name="Miura T."/>
            <person name="Yokobori S."/>
            <person name="Miyagawa K."/>
            <person name="Suzuki Y."/>
            <person name="Kubo T."/>
            <person name="Oyama M."/>
            <person name="Kohara Y."/>
            <person name="Fujiyama A."/>
            <person name="Arakawa K."/>
            <person name="Katayama T."/>
            <person name="Toyoda A."/>
            <person name="Kunieda T."/>
        </authorList>
    </citation>
    <scope>NUCLEOTIDE SEQUENCE [LARGE SCALE GENOMIC DNA]</scope>
    <source>
        <strain evidence="9 10">YOKOZUNA-1</strain>
    </source>
</reference>
<keyword evidence="4 7" id="KW-0539">Nucleus</keyword>
<keyword evidence="3 7" id="KW-0698">rRNA processing</keyword>
<evidence type="ECO:0000256" key="8">
    <source>
        <dbReference type="SAM" id="MobiDB-lite"/>
    </source>
</evidence>
<evidence type="ECO:0000313" key="10">
    <source>
        <dbReference type="Proteomes" id="UP000186922"/>
    </source>
</evidence>
<evidence type="ECO:0000256" key="1">
    <source>
        <dbReference type="ARBA" id="ARBA00004604"/>
    </source>
</evidence>
<evidence type="ECO:0000313" key="9">
    <source>
        <dbReference type="EMBL" id="GAV09032.1"/>
    </source>
</evidence>
<proteinExistence type="inferred from homology"/>
<dbReference type="GO" id="GO:0032040">
    <property type="term" value="C:small-subunit processome"/>
    <property type="evidence" value="ECO:0007669"/>
    <property type="project" value="TreeGrafter"/>
</dbReference>
<comment type="similarity">
    <text evidence="6 7">Belongs to the MPP10 family.</text>
</comment>
<dbReference type="GO" id="GO:0034457">
    <property type="term" value="C:Mpp10 complex"/>
    <property type="evidence" value="ECO:0007669"/>
    <property type="project" value="UniProtKB-UniRule"/>
</dbReference>
<dbReference type="GO" id="GO:0005732">
    <property type="term" value="C:sno(s)RNA-containing ribonucleoprotein complex"/>
    <property type="evidence" value="ECO:0007669"/>
    <property type="project" value="UniProtKB-UniRule"/>
</dbReference>
<gene>
    <name evidence="9" type="primary">RvY_18636-1</name>
    <name evidence="9" type="synonym">RvY_18636.1</name>
    <name evidence="9" type="ORF">RvY_18636</name>
</gene>
<feature type="region of interest" description="Disordered" evidence="8">
    <location>
        <begin position="232"/>
        <end position="274"/>
    </location>
</feature>
<dbReference type="Proteomes" id="UP000186922">
    <property type="component" value="Unassembled WGS sequence"/>
</dbReference>
<feature type="compositionally biased region" description="Acidic residues" evidence="8">
    <location>
        <begin position="162"/>
        <end position="182"/>
    </location>
</feature>
<keyword evidence="2 7" id="KW-0690">Ribosome biogenesis</keyword>
<keyword evidence="10" id="KW-1185">Reference proteome</keyword>
<dbReference type="PIRSF" id="PIRSF017300">
    <property type="entry name" value="snoRNP_Mpp10"/>
    <property type="match status" value="1"/>
</dbReference>
<name>A0A1D1W6I2_RAMVA</name>
<feature type="region of interest" description="Disordered" evidence="8">
    <location>
        <begin position="109"/>
        <end position="199"/>
    </location>
</feature>
<organism evidence="9 10">
    <name type="scientific">Ramazzottius varieornatus</name>
    <name type="common">Water bear</name>
    <name type="synonym">Tardigrade</name>
    <dbReference type="NCBI Taxonomy" id="947166"/>
    <lineage>
        <taxon>Eukaryota</taxon>
        <taxon>Metazoa</taxon>
        <taxon>Ecdysozoa</taxon>
        <taxon>Tardigrada</taxon>
        <taxon>Eutardigrada</taxon>
        <taxon>Parachela</taxon>
        <taxon>Hypsibioidea</taxon>
        <taxon>Ramazzottiidae</taxon>
        <taxon>Ramazzottius</taxon>
    </lineage>
</organism>
<feature type="compositionally biased region" description="Acidic residues" evidence="8">
    <location>
        <begin position="138"/>
        <end position="152"/>
    </location>
</feature>
<evidence type="ECO:0000256" key="5">
    <source>
        <dbReference type="ARBA" id="ARBA00023274"/>
    </source>
</evidence>
<evidence type="ECO:0000256" key="6">
    <source>
        <dbReference type="ARBA" id="ARBA00029455"/>
    </source>
</evidence>
<evidence type="ECO:0000256" key="4">
    <source>
        <dbReference type="ARBA" id="ARBA00023242"/>
    </source>
</evidence>
<sequence>MASLKDPVDLASVVQTYKALTSQPADFLSKDPSRATHFKSISKCIFDSVRKLSDVPHSSDLQELLTSSEFDDEQIWQQLELDNKLNVHSVVKKVADLLVNGTSDFFGVSSDNHSSNIAEGKISEDDEHNFGELHTDDEANELEDEDEDEDEGLFSGKPSQLDDNEMDEGEEEDEDVEEEEEVMNFQPRKNGPKSQLDDDFFKLSDMNDFLLESEKAEARNGMVSSGVDLFAADDEEDGDGEGQERYEDFFDPPEVGNDKTKGNSARFEEKSTFEKRQEKLKEKIQGLEEQAISSQPWQLGGEVSAVKRPENSLLEEFLQFEHVTRQAPVITEEVTLKLEDLIIQRIRNKAFDDVERKAKAKEIDPYEYKKKLVLEEAKSKQSLSQIYEQEYLKNVTKTNEEEEKEEHRKIRTAMNNLLVKLDALSNFHFVPKPVAPDIKIINNLPTIVVEDVQPSAVSTSQLLAPEEVQPKKKQELKGATEASETDKNRSRRKKKLRQKAMANHTKTKQTVALEGQQKVEKMKKKGGSSGAFFEKLQDTVRAEQTAKDDKLSKKRKTGTNNDNSVKKFKL</sequence>
<dbReference type="AlphaFoldDB" id="A0A1D1W6I2"/>
<dbReference type="InterPro" id="IPR012173">
    <property type="entry name" value="Mpp10"/>
</dbReference>
<dbReference type="Pfam" id="PF04006">
    <property type="entry name" value="Mpp10"/>
    <property type="match status" value="2"/>
</dbReference>
<feature type="compositionally biased region" description="Acidic residues" evidence="8">
    <location>
        <begin position="232"/>
        <end position="241"/>
    </location>
</feature>
<feature type="compositionally biased region" description="Basic and acidic residues" evidence="8">
    <location>
        <begin position="468"/>
        <end position="488"/>
    </location>
</feature>
<evidence type="ECO:0000256" key="7">
    <source>
        <dbReference type="PIRNR" id="PIRNR017300"/>
    </source>
</evidence>
<comment type="function">
    <text evidence="7">Involved in nucleolar processing of pre-18S ribosomal RNA.</text>
</comment>
<evidence type="ECO:0000256" key="3">
    <source>
        <dbReference type="ARBA" id="ARBA00022552"/>
    </source>
</evidence>
<accession>A0A1D1W6I2</accession>
<feature type="compositionally biased region" description="Basic residues" evidence="8">
    <location>
        <begin position="489"/>
        <end position="498"/>
    </location>
</feature>
<feature type="compositionally biased region" description="Basic and acidic residues" evidence="8">
    <location>
        <begin position="256"/>
        <end position="274"/>
    </location>
</feature>
<feature type="compositionally biased region" description="Basic and acidic residues" evidence="8">
    <location>
        <begin position="535"/>
        <end position="551"/>
    </location>
</feature>
<protein>
    <recommendedName>
        <fullName evidence="7">U3 small nucleolar ribonucleoprotein protein MPP10</fullName>
    </recommendedName>
</protein>
<dbReference type="STRING" id="947166.A0A1D1W6I2"/>